<evidence type="ECO:0000256" key="3">
    <source>
        <dbReference type="ARBA" id="ARBA00022691"/>
    </source>
</evidence>
<sequence length="188" mass="21531">MPELVLYLLTHSREMHKTTNTGALVIQALAASVKIRVELIEWQRKEPNALLLDLSAQQELGLVYPLSPDLMKPEAPVACYLLQQGQYHAVNTAGLERLALRRSEAVKHWLLLDATWQEAAKMLRQSPYLRSCYRLGIKPDTPSAYRLRRNQKEGALCTAEVVMELLLQSGYPNEKEQLMLLFDEFNKR</sequence>
<comment type="caution">
    <text evidence="6">The sequence shown here is derived from an EMBL/GenBank/DDBJ whole genome shotgun (WGS) entry which is preliminary data.</text>
</comment>
<evidence type="ECO:0000256" key="2">
    <source>
        <dbReference type="ARBA" id="ARBA00022679"/>
    </source>
</evidence>
<evidence type="ECO:0000259" key="5">
    <source>
        <dbReference type="SMART" id="SM01144"/>
    </source>
</evidence>
<dbReference type="RefSeq" id="WP_310274612.1">
    <property type="nucleotide sequence ID" value="NZ_JAVDWR010000001.1"/>
</dbReference>
<dbReference type="Pfam" id="PF03942">
    <property type="entry name" value="DTW"/>
    <property type="match status" value="1"/>
</dbReference>
<dbReference type="EC" id="2.5.1.25" evidence="1"/>
<keyword evidence="4" id="KW-0819">tRNA processing</keyword>
<feature type="domain" description="DTW" evidence="5">
    <location>
        <begin position="1"/>
        <end position="188"/>
    </location>
</feature>
<keyword evidence="3" id="KW-0949">S-adenosyl-L-methionine</keyword>
<dbReference type="InterPro" id="IPR005636">
    <property type="entry name" value="DTW"/>
</dbReference>
<dbReference type="Proteomes" id="UP001257909">
    <property type="component" value="Unassembled WGS sequence"/>
</dbReference>
<dbReference type="EMBL" id="JAVDWR010000001">
    <property type="protein sequence ID" value="MDR7119786.1"/>
    <property type="molecule type" value="Genomic_DNA"/>
</dbReference>
<dbReference type="SMART" id="SM01144">
    <property type="entry name" value="DTW"/>
    <property type="match status" value="1"/>
</dbReference>
<protein>
    <recommendedName>
        <fullName evidence="1">tRNA-uridine aminocarboxypropyltransferase</fullName>
        <ecNumber evidence="1">2.5.1.25</ecNumber>
    </recommendedName>
</protein>
<accession>A0ABU1VVN0</accession>
<dbReference type="PANTHER" id="PTHR21392:SF1">
    <property type="entry name" value="TRNA-URIDINE AMINOCARBOXYPROPYLTRANSFERASE"/>
    <property type="match status" value="1"/>
</dbReference>
<evidence type="ECO:0000313" key="6">
    <source>
        <dbReference type="EMBL" id="MDR7119786.1"/>
    </source>
</evidence>
<evidence type="ECO:0000313" key="7">
    <source>
        <dbReference type="Proteomes" id="UP001257909"/>
    </source>
</evidence>
<proteinExistence type="predicted"/>
<evidence type="ECO:0000256" key="1">
    <source>
        <dbReference type="ARBA" id="ARBA00012386"/>
    </source>
</evidence>
<gene>
    <name evidence="6" type="ORF">J2W69_000701</name>
</gene>
<organism evidence="6 7">
    <name type="scientific">Rheinheimera soli</name>
    <dbReference type="NCBI Taxonomy" id="443616"/>
    <lineage>
        <taxon>Bacteria</taxon>
        <taxon>Pseudomonadati</taxon>
        <taxon>Pseudomonadota</taxon>
        <taxon>Gammaproteobacteria</taxon>
        <taxon>Chromatiales</taxon>
        <taxon>Chromatiaceae</taxon>
        <taxon>Rheinheimera</taxon>
    </lineage>
</organism>
<keyword evidence="7" id="KW-1185">Reference proteome</keyword>
<evidence type="ECO:0000256" key="4">
    <source>
        <dbReference type="ARBA" id="ARBA00022694"/>
    </source>
</evidence>
<dbReference type="InterPro" id="IPR039262">
    <property type="entry name" value="DTWD2/TAPT"/>
</dbReference>
<dbReference type="PANTHER" id="PTHR21392">
    <property type="entry name" value="TRNA-URIDINE AMINOCARBOXYPROPYLTRANSFERASE 2"/>
    <property type="match status" value="1"/>
</dbReference>
<reference evidence="6 7" key="1">
    <citation type="submission" date="2023-07" db="EMBL/GenBank/DDBJ databases">
        <title>Sorghum-associated microbial communities from plants grown in Nebraska, USA.</title>
        <authorList>
            <person name="Schachtman D."/>
        </authorList>
    </citation>
    <scope>NUCLEOTIDE SEQUENCE [LARGE SCALE GENOMIC DNA]</scope>
    <source>
        <strain evidence="6 7">4138</strain>
    </source>
</reference>
<keyword evidence="2" id="KW-0808">Transferase</keyword>
<name>A0ABU1VVN0_9GAMM</name>